<evidence type="ECO:0000313" key="3">
    <source>
        <dbReference type="Proteomes" id="UP000289738"/>
    </source>
</evidence>
<accession>A0A445BXL6</accession>
<keyword evidence="1" id="KW-0812">Transmembrane</keyword>
<organism evidence="2 3">
    <name type="scientific">Arachis hypogaea</name>
    <name type="common">Peanut</name>
    <dbReference type="NCBI Taxonomy" id="3818"/>
    <lineage>
        <taxon>Eukaryota</taxon>
        <taxon>Viridiplantae</taxon>
        <taxon>Streptophyta</taxon>
        <taxon>Embryophyta</taxon>
        <taxon>Tracheophyta</taxon>
        <taxon>Spermatophyta</taxon>
        <taxon>Magnoliopsida</taxon>
        <taxon>eudicotyledons</taxon>
        <taxon>Gunneridae</taxon>
        <taxon>Pentapetalae</taxon>
        <taxon>rosids</taxon>
        <taxon>fabids</taxon>
        <taxon>Fabales</taxon>
        <taxon>Fabaceae</taxon>
        <taxon>Papilionoideae</taxon>
        <taxon>50 kb inversion clade</taxon>
        <taxon>dalbergioids sensu lato</taxon>
        <taxon>Dalbergieae</taxon>
        <taxon>Pterocarpus clade</taxon>
        <taxon>Arachis</taxon>
    </lineage>
</organism>
<dbReference type="Proteomes" id="UP000289738">
    <property type="component" value="Chromosome A08"/>
</dbReference>
<feature type="transmembrane region" description="Helical" evidence="1">
    <location>
        <begin position="244"/>
        <end position="264"/>
    </location>
</feature>
<dbReference type="EMBL" id="SDMP01000008">
    <property type="protein sequence ID" value="RYR43298.1"/>
    <property type="molecule type" value="Genomic_DNA"/>
</dbReference>
<dbReference type="AlphaFoldDB" id="A0A445BXL6"/>
<keyword evidence="1" id="KW-0472">Membrane</keyword>
<evidence type="ECO:0000313" key="2">
    <source>
        <dbReference type="EMBL" id="RYR43298.1"/>
    </source>
</evidence>
<keyword evidence="3" id="KW-1185">Reference proteome</keyword>
<protein>
    <submittedName>
        <fullName evidence="2">Uncharacterized protein</fullName>
    </submittedName>
</protein>
<reference evidence="2 3" key="1">
    <citation type="submission" date="2019-01" db="EMBL/GenBank/DDBJ databases">
        <title>Sequencing of cultivated peanut Arachis hypogaea provides insights into genome evolution and oil improvement.</title>
        <authorList>
            <person name="Chen X."/>
        </authorList>
    </citation>
    <scope>NUCLEOTIDE SEQUENCE [LARGE SCALE GENOMIC DNA]</scope>
    <source>
        <strain evidence="3">cv. Fuhuasheng</strain>
        <tissue evidence="2">Leaves</tissue>
    </source>
</reference>
<sequence length="373" mass="42102">MLDEGQISQMTANILMLSVEEAIDLASHEPLCDWKGLKSNVHFPNYYKFLQFSMLLPKLVTYFTVERLESACNICAAFLRAHRVARQQLHDFIGVVKTRQATYVVLNHLIEYVQDLEKAGILEEKEMLHLHDAVQTDLKKLFRNPPLVKLPKITSMHPMLGALPSPIRESLISGTREVQRLESSLVRFSSSETVIAGCKILKKLTPGRNIDLWWTLCFEASVIKVLAFLSGLCSYAFTFCCRFAYTLICTGIFMCVVTCLGHMAADSMNGYCLSCYMMSMIIILLLEGVVTADILLNSDWEKDLPEDPTGKFNDFKDFVESNFDVCKWIILVQTFRTLCSYLKKALNASINSATAARVEMADITTTDDAVRPD</sequence>
<evidence type="ECO:0000256" key="1">
    <source>
        <dbReference type="SAM" id="Phobius"/>
    </source>
</evidence>
<name>A0A445BXL6_ARAHY</name>
<proteinExistence type="predicted"/>
<dbReference type="STRING" id="3818.A0A445BXL6"/>
<gene>
    <name evidence="2" type="ORF">Ahy_A08g039727</name>
</gene>
<comment type="caution">
    <text evidence="2">The sequence shown here is derived from an EMBL/GenBank/DDBJ whole genome shotgun (WGS) entry which is preliminary data.</text>
</comment>
<feature type="transmembrane region" description="Helical" evidence="1">
    <location>
        <begin position="212"/>
        <end position="237"/>
    </location>
</feature>
<keyword evidence="1" id="KW-1133">Transmembrane helix</keyword>
<feature type="transmembrane region" description="Helical" evidence="1">
    <location>
        <begin position="276"/>
        <end position="296"/>
    </location>
</feature>